<organism evidence="1">
    <name type="scientific">Anguilla anguilla</name>
    <name type="common">European freshwater eel</name>
    <name type="synonym">Muraena anguilla</name>
    <dbReference type="NCBI Taxonomy" id="7936"/>
    <lineage>
        <taxon>Eukaryota</taxon>
        <taxon>Metazoa</taxon>
        <taxon>Chordata</taxon>
        <taxon>Craniata</taxon>
        <taxon>Vertebrata</taxon>
        <taxon>Euteleostomi</taxon>
        <taxon>Actinopterygii</taxon>
        <taxon>Neopterygii</taxon>
        <taxon>Teleostei</taxon>
        <taxon>Anguilliformes</taxon>
        <taxon>Anguillidae</taxon>
        <taxon>Anguilla</taxon>
    </lineage>
</organism>
<reference evidence="1" key="2">
    <citation type="journal article" date="2015" name="Fish Shellfish Immunol.">
        <title>Early steps in the European eel (Anguilla anguilla)-Vibrio vulnificus interaction in the gills: Role of the RtxA13 toxin.</title>
        <authorList>
            <person name="Callol A."/>
            <person name="Pajuelo D."/>
            <person name="Ebbesson L."/>
            <person name="Teles M."/>
            <person name="MacKenzie S."/>
            <person name="Amaro C."/>
        </authorList>
    </citation>
    <scope>NUCLEOTIDE SEQUENCE</scope>
</reference>
<evidence type="ECO:0000313" key="1">
    <source>
        <dbReference type="EMBL" id="JAH43709.1"/>
    </source>
</evidence>
<dbReference type="AlphaFoldDB" id="A0A0E9SQR6"/>
<dbReference type="EMBL" id="GBXM01064868">
    <property type="protein sequence ID" value="JAH43709.1"/>
    <property type="molecule type" value="Transcribed_RNA"/>
</dbReference>
<name>A0A0E9SQR6_ANGAN</name>
<proteinExistence type="predicted"/>
<sequence length="23" mass="2801">MQHSFNSFNNLSGEFYPLFENDY</sequence>
<reference evidence="1" key="1">
    <citation type="submission" date="2014-11" db="EMBL/GenBank/DDBJ databases">
        <authorList>
            <person name="Amaro Gonzalez C."/>
        </authorList>
    </citation>
    <scope>NUCLEOTIDE SEQUENCE</scope>
</reference>
<accession>A0A0E9SQR6</accession>
<protein>
    <submittedName>
        <fullName evidence="1">Uncharacterized protein</fullName>
    </submittedName>
</protein>